<keyword evidence="4" id="KW-0732">Signal</keyword>
<evidence type="ECO:0000256" key="2">
    <source>
        <dbReference type="ARBA" id="ARBA00023136"/>
    </source>
</evidence>
<evidence type="ECO:0000256" key="1">
    <source>
        <dbReference type="ARBA" id="ARBA00004442"/>
    </source>
</evidence>
<comment type="subcellular location">
    <subcellularLocation>
        <location evidence="1">Cell outer membrane</location>
    </subcellularLocation>
</comment>
<dbReference type="AlphaFoldDB" id="A0AA48GW04"/>
<keyword evidence="3" id="KW-0998">Cell outer membrane</keyword>
<dbReference type="Pfam" id="PF13620">
    <property type="entry name" value="CarboxypepD_reg"/>
    <property type="match status" value="1"/>
</dbReference>
<dbReference type="InterPro" id="IPR013784">
    <property type="entry name" value="Carb-bd-like_fold"/>
</dbReference>
<evidence type="ECO:0000313" key="5">
    <source>
        <dbReference type="EMBL" id="BDU72856.1"/>
    </source>
</evidence>
<keyword evidence="2" id="KW-0472">Membrane</keyword>
<accession>A0AA48GW04</accession>
<evidence type="ECO:0000256" key="3">
    <source>
        <dbReference type="ARBA" id="ARBA00023237"/>
    </source>
</evidence>
<dbReference type="Gene3D" id="2.40.170.20">
    <property type="entry name" value="TonB-dependent receptor, beta-barrel domain"/>
    <property type="match status" value="1"/>
</dbReference>
<dbReference type="InterPro" id="IPR036942">
    <property type="entry name" value="Beta-barrel_TonB_sf"/>
</dbReference>
<keyword evidence="6" id="KW-1185">Reference proteome</keyword>
<dbReference type="SUPFAM" id="SSF49452">
    <property type="entry name" value="Starch-binding domain-like"/>
    <property type="match status" value="1"/>
</dbReference>
<proteinExistence type="predicted"/>
<sequence>MKLRHLGAFAMVIVALPASAQQAGAIFGRVTAKDGKPLAGIHVDASGNVLPQGRLVVTNETGEYRLPFLPPGEYTLVFTHPNRATEKRKVVVALQQTTTLHVTLNEAAMQSTVVEVVGQASMVDASSAELKTLIASDVLTAMPVGVGYRDMMKLIPGVAYTSQGTRDPNAGGSGQDNVHLMDGVNVNLPMYGTIGIGGGTASYDIDQIAVTKGGASATDFNRSAGFTMNSISKSGTNVYTGELSYTAIPANLVARRPAGSTTSFETDSTYAVANVGGPIVKERLFFFASMYSPKDTRKNGSNLYGPVPELSTSHTEYFGKLTYSPTTNLLLHGSYRRAKHTDYNVSVGSSSPASVANGAESTTTITTLEASWSITPNNFLNFKYTNFAIYQGDHPNTYASATAALDGSSVLDVNNLATQGNLSIPTVAQAGSNATLIALINRYGYAGTGTNATPAGFVGGGSVGVYPSINTDNFFRRNYQLAWDGTYGSTVSHEVHVGFQYWKEMEDLYRISNGWGSIAANFNNQKIPTTALSGVGLVYAYVASPYQQGLGHAPQIHSELESQNFEVNDRIRWNAFTFNVGVLVSNDKLYGMGIRTDSTTAGGYALAPGQKYLEHEIKWADTLQPRLGVTWNYHKDDTIYANFARYVPSTSSLPRASSWARNLVGTINVYFDATGHMIGQGADAVSQGKLYVDGIKPRHTDEFMVGTTRDFGQGFTGRLYGRYRKSINFWEDTPNNSRVVYNAPSDVPHTLYIPDLATKLSNLGANGGPMNGNTSAVIAQLDGAFTKFYEVCAETEWRRGDAYASFSYTWSHYYGNFDQDNTANGSANDLNLFIGSSNIADSAGTQIWDNKYGNLAGDQRHKIKLFGSYAFPWNGKLGVYAVYQTGMHWQKTDYKVYQALITATGSTSTSDTARYAEPAGSRVNPAHYQMDLSYTQTFWQSKTMGLSGTVDLFNVFNRQTVTAYNQSANGGLFASPQTYMPPRRTQFGLRFWF</sequence>
<gene>
    <name evidence="5" type="primary">oar_2</name>
    <name evidence="5" type="ORF">METEAL_20300</name>
</gene>
<organism evidence="5 6">
    <name type="scientific">Mesoterricola silvestris</name>
    <dbReference type="NCBI Taxonomy" id="2927979"/>
    <lineage>
        <taxon>Bacteria</taxon>
        <taxon>Pseudomonadati</taxon>
        <taxon>Acidobacteriota</taxon>
        <taxon>Holophagae</taxon>
        <taxon>Holophagales</taxon>
        <taxon>Holophagaceae</taxon>
        <taxon>Mesoterricola</taxon>
    </lineage>
</organism>
<dbReference type="Proteomes" id="UP001238179">
    <property type="component" value="Chromosome"/>
</dbReference>
<evidence type="ECO:0000256" key="4">
    <source>
        <dbReference type="SAM" id="SignalP"/>
    </source>
</evidence>
<dbReference type="GO" id="GO:0030246">
    <property type="term" value="F:carbohydrate binding"/>
    <property type="evidence" value="ECO:0007669"/>
    <property type="project" value="InterPro"/>
</dbReference>
<reference evidence="6" key="1">
    <citation type="journal article" date="2023" name="Int. J. Syst. Evol. Microbiol.">
        <title>Mesoterricola silvestris gen. nov., sp. nov., Mesoterricola sediminis sp. nov., Geothrix oryzae sp. nov., Geothrix edaphica sp. nov., Geothrix rubra sp. nov., and Geothrix limicola sp. nov., six novel members of Acidobacteriota isolated from soils.</title>
        <authorList>
            <person name="Itoh H."/>
            <person name="Sugisawa Y."/>
            <person name="Mise K."/>
            <person name="Xu Z."/>
            <person name="Kuniyasu M."/>
            <person name="Ushijima N."/>
            <person name="Kawano K."/>
            <person name="Kobayashi E."/>
            <person name="Shiratori Y."/>
            <person name="Masuda Y."/>
            <person name="Senoo K."/>
        </authorList>
    </citation>
    <scope>NUCLEOTIDE SEQUENCE [LARGE SCALE GENOMIC DNA]</scope>
    <source>
        <strain evidence="6">W79</strain>
    </source>
</reference>
<dbReference type="GO" id="GO:0009279">
    <property type="term" value="C:cell outer membrane"/>
    <property type="evidence" value="ECO:0007669"/>
    <property type="project" value="UniProtKB-SubCell"/>
</dbReference>
<dbReference type="KEGG" id="msil:METEAL_20300"/>
<dbReference type="Gene3D" id="2.60.40.1120">
    <property type="entry name" value="Carboxypeptidase-like, regulatory domain"/>
    <property type="match status" value="1"/>
</dbReference>
<dbReference type="SUPFAM" id="SSF56935">
    <property type="entry name" value="Porins"/>
    <property type="match status" value="1"/>
</dbReference>
<feature type="signal peptide" evidence="4">
    <location>
        <begin position="1"/>
        <end position="20"/>
    </location>
</feature>
<name>A0AA48GW04_9BACT</name>
<feature type="chain" id="PRO_5041220324" evidence="4">
    <location>
        <begin position="21"/>
        <end position="993"/>
    </location>
</feature>
<protein>
    <submittedName>
        <fullName evidence="5">Oar protein</fullName>
    </submittedName>
</protein>
<evidence type="ECO:0000313" key="6">
    <source>
        <dbReference type="Proteomes" id="UP001238179"/>
    </source>
</evidence>
<dbReference type="EMBL" id="AP027080">
    <property type="protein sequence ID" value="BDU72856.1"/>
    <property type="molecule type" value="Genomic_DNA"/>
</dbReference>